<evidence type="ECO:0000313" key="2">
    <source>
        <dbReference type="Proteomes" id="UP000467130"/>
    </source>
</evidence>
<name>A0A7I7QH02_9MYCO</name>
<accession>A0A7I7QH02</accession>
<dbReference type="KEGG" id="msto:MSTO_54110"/>
<sequence length="208" mass="23507">MNVGNSVRHALNHWTKREWDAAMLHACNAVDATGKKRYAKLGVGRRFKATIRDSVDMFGAMAFPNLDLDRMRFPVRVQSNLPDKRPDIADVLYGIHRCSHGHGEDLPAGFELVDYINNQTFQFTIGRDGTLRLPAAAIVGLLAVAVFAPENVSQHAPGEPCLSWSHHVFPVNDSWGKQQLFRDLLVREGPPKRALDWGNWWDDWTPVR</sequence>
<dbReference type="RefSeq" id="WP_163793275.1">
    <property type="nucleotide sequence ID" value="NZ_AP022587.1"/>
</dbReference>
<gene>
    <name evidence="1" type="ORF">MSTO_54110</name>
</gene>
<dbReference type="AlphaFoldDB" id="A0A7I7QH02"/>
<dbReference type="EMBL" id="AP022587">
    <property type="protein sequence ID" value="BBY25206.1"/>
    <property type="molecule type" value="Genomic_DNA"/>
</dbReference>
<proteinExistence type="predicted"/>
<evidence type="ECO:0000313" key="1">
    <source>
        <dbReference type="EMBL" id="BBY25206.1"/>
    </source>
</evidence>
<protein>
    <submittedName>
        <fullName evidence="1">Uncharacterized protein</fullName>
    </submittedName>
</protein>
<dbReference type="Proteomes" id="UP000467130">
    <property type="component" value="Chromosome"/>
</dbReference>
<reference evidence="1 2" key="1">
    <citation type="journal article" date="2019" name="Emerg. Microbes Infect.">
        <title>Comprehensive subspecies identification of 175 nontuberculous mycobacteria species based on 7547 genomic profiles.</title>
        <authorList>
            <person name="Matsumoto Y."/>
            <person name="Kinjo T."/>
            <person name="Motooka D."/>
            <person name="Nabeya D."/>
            <person name="Jung N."/>
            <person name="Uechi K."/>
            <person name="Horii T."/>
            <person name="Iida T."/>
            <person name="Fujita J."/>
            <person name="Nakamura S."/>
        </authorList>
    </citation>
    <scope>NUCLEOTIDE SEQUENCE [LARGE SCALE GENOMIC DNA]</scope>
    <source>
        <strain evidence="1 2">JCM 17783</strain>
    </source>
</reference>
<organism evidence="1 2">
    <name type="scientific">Mycobacterium stomatepiae</name>
    <dbReference type="NCBI Taxonomy" id="470076"/>
    <lineage>
        <taxon>Bacteria</taxon>
        <taxon>Bacillati</taxon>
        <taxon>Actinomycetota</taxon>
        <taxon>Actinomycetes</taxon>
        <taxon>Mycobacteriales</taxon>
        <taxon>Mycobacteriaceae</taxon>
        <taxon>Mycobacterium</taxon>
        <taxon>Mycobacterium simiae complex</taxon>
    </lineage>
</organism>
<keyword evidence="2" id="KW-1185">Reference proteome</keyword>